<name>A0ABP8Y252_9MICO</name>
<feature type="compositionally biased region" description="Basic and acidic residues" evidence="1">
    <location>
        <begin position="13"/>
        <end position="25"/>
    </location>
</feature>
<dbReference type="EMBL" id="BAABID010000003">
    <property type="protein sequence ID" value="GAA4718458.1"/>
    <property type="molecule type" value="Genomic_DNA"/>
</dbReference>
<protein>
    <submittedName>
        <fullName evidence="2">Uncharacterized protein</fullName>
    </submittedName>
</protein>
<dbReference type="RefSeq" id="WP_172151768.1">
    <property type="nucleotide sequence ID" value="NZ_BAABID010000003.1"/>
</dbReference>
<feature type="region of interest" description="Disordered" evidence="1">
    <location>
        <begin position="1"/>
        <end position="45"/>
    </location>
</feature>
<reference evidence="3" key="1">
    <citation type="journal article" date="2019" name="Int. J. Syst. Evol. Microbiol.">
        <title>The Global Catalogue of Microorganisms (GCM) 10K type strain sequencing project: providing services to taxonomists for standard genome sequencing and annotation.</title>
        <authorList>
            <consortium name="The Broad Institute Genomics Platform"/>
            <consortium name="The Broad Institute Genome Sequencing Center for Infectious Disease"/>
            <person name="Wu L."/>
            <person name="Ma J."/>
        </authorList>
    </citation>
    <scope>NUCLEOTIDE SEQUENCE [LARGE SCALE GENOMIC DNA]</scope>
    <source>
        <strain evidence="3">JCM 18063</strain>
    </source>
</reference>
<evidence type="ECO:0000256" key="1">
    <source>
        <dbReference type="SAM" id="MobiDB-lite"/>
    </source>
</evidence>
<proteinExistence type="predicted"/>
<comment type="caution">
    <text evidence="2">The sequence shown here is derived from an EMBL/GenBank/DDBJ whole genome shotgun (WGS) entry which is preliminary data.</text>
</comment>
<evidence type="ECO:0000313" key="3">
    <source>
        <dbReference type="Proteomes" id="UP001500956"/>
    </source>
</evidence>
<sequence length="65" mass="7351">MHPLEAHAVARAVHQERLADAESARRARRQRESAAAVPSVSRSRRRVRRTLRRMFADGPLVGRPA</sequence>
<gene>
    <name evidence="2" type="ORF">GCM10023216_03610</name>
</gene>
<keyword evidence="3" id="KW-1185">Reference proteome</keyword>
<evidence type="ECO:0000313" key="2">
    <source>
        <dbReference type="EMBL" id="GAA4718458.1"/>
    </source>
</evidence>
<dbReference type="Proteomes" id="UP001500956">
    <property type="component" value="Unassembled WGS sequence"/>
</dbReference>
<accession>A0ABP8Y252</accession>
<organism evidence="2 3">
    <name type="scientific">Isoptericola chiayiensis</name>
    <dbReference type="NCBI Taxonomy" id="579446"/>
    <lineage>
        <taxon>Bacteria</taxon>
        <taxon>Bacillati</taxon>
        <taxon>Actinomycetota</taxon>
        <taxon>Actinomycetes</taxon>
        <taxon>Micrococcales</taxon>
        <taxon>Promicromonosporaceae</taxon>
        <taxon>Isoptericola</taxon>
    </lineage>
</organism>